<protein>
    <submittedName>
        <fullName evidence="1">Uncharacterized protein</fullName>
    </submittedName>
</protein>
<organism evidence="1 2">
    <name type="scientific">Mollisia scopiformis</name>
    <name type="common">Conifer needle endophyte fungus</name>
    <name type="synonym">Phialocephala scopiformis</name>
    <dbReference type="NCBI Taxonomy" id="149040"/>
    <lineage>
        <taxon>Eukaryota</taxon>
        <taxon>Fungi</taxon>
        <taxon>Dikarya</taxon>
        <taxon>Ascomycota</taxon>
        <taxon>Pezizomycotina</taxon>
        <taxon>Leotiomycetes</taxon>
        <taxon>Helotiales</taxon>
        <taxon>Mollisiaceae</taxon>
        <taxon>Mollisia</taxon>
    </lineage>
</organism>
<dbReference type="InParanoid" id="A0A194XJM2"/>
<dbReference type="GeneID" id="28817289"/>
<dbReference type="RefSeq" id="XP_018074795.1">
    <property type="nucleotide sequence ID" value="XM_018207563.1"/>
</dbReference>
<evidence type="ECO:0000313" key="1">
    <source>
        <dbReference type="EMBL" id="KUJ20440.1"/>
    </source>
</evidence>
<accession>A0A194XJM2</accession>
<proteinExistence type="predicted"/>
<dbReference type="Proteomes" id="UP000070700">
    <property type="component" value="Unassembled WGS sequence"/>
</dbReference>
<name>A0A194XJM2_MOLSC</name>
<sequence>MPHACLPLHLLSVPAPPLGPAFSLGPATSLNPSASLGSKPACSLSPSSGVLVSASSPPPLGFWAYSQHGT</sequence>
<keyword evidence="2" id="KW-1185">Reference proteome</keyword>
<evidence type="ECO:0000313" key="2">
    <source>
        <dbReference type="Proteomes" id="UP000070700"/>
    </source>
</evidence>
<reference evidence="1 2" key="1">
    <citation type="submission" date="2015-10" db="EMBL/GenBank/DDBJ databases">
        <title>Full genome of DAOMC 229536 Phialocephala scopiformis, a fungal endophyte of spruce producing the potent anti-insectan compound rugulosin.</title>
        <authorList>
            <consortium name="DOE Joint Genome Institute"/>
            <person name="Walker A.K."/>
            <person name="Frasz S.L."/>
            <person name="Seifert K.A."/>
            <person name="Miller J.D."/>
            <person name="Mondo S.J."/>
            <person name="Labutti K."/>
            <person name="Lipzen A."/>
            <person name="Dockter R."/>
            <person name="Kennedy M."/>
            <person name="Grigoriev I.V."/>
            <person name="Spatafora J.W."/>
        </authorList>
    </citation>
    <scope>NUCLEOTIDE SEQUENCE [LARGE SCALE GENOMIC DNA]</scope>
    <source>
        <strain evidence="1 2">CBS 120377</strain>
    </source>
</reference>
<dbReference type="AlphaFoldDB" id="A0A194XJM2"/>
<dbReference type="EMBL" id="KQ947409">
    <property type="protein sequence ID" value="KUJ20440.1"/>
    <property type="molecule type" value="Genomic_DNA"/>
</dbReference>
<gene>
    <name evidence="1" type="ORF">LY89DRAFT_443717</name>
</gene>
<dbReference type="KEGG" id="psco:LY89DRAFT_443717"/>